<feature type="compositionally biased region" description="Basic residues" evidence="11">
    <location>
        <begin position="142"/>
        <end position="151"/>
    </location>
</feature>
<evidence type="ECO:0000256" key="5">
    <source>
        <dbReference type="ARBA" id="ARBA00022454"/>
    </source>
</evidence>
<dbReference type="AlphaFoldDB" id="A0A3P8WY52"/>
<dbReference type="InterPro" id="IPR025214">
    <property type="entry name" value="CENP-U"/>
</dbReference>
<dbReference type="Ensembl" id="ENSCSET00000031916.1">
    <property type="protein sequence ID" value="ENSCSEP00000031507.1"/>
    <property type="gene ID" value="ENSCSEG00000020176.1"/>
</dbReference>
<dbReference type="Pfam" id="PF13097">
    <property type="entry name" value="CENP-U"/>
    <property type="match status" value="1"/>
</dbReference>
<feature type="region of interest" description="Disordered" evidence="11">
    <location>
        <begin position="52"/>
        <end position="246"/>
    </location>
</feature>
<feature type="region of interest" description="Disordered" evidence="11">
    <location>
        <begin position="367"/>
        <end position="389"/>
    </location>
</feature>
<evidence type="ECO:0000313" key="12">
    <source>
        <dbReference type="Ensembl" id="ENSCSEP00000031507.1"/>
    </source>
</evidence>
<sequence length="437" mass="49244">MSHQTAVCFGEDSNNLSAIEKASFLEGLQQNTENRLHSTAIEEELTVVKTKLPVAATKRKNRDNDPGNTKRARPAPQQKVKARTERRGVKGQKTNSDRSGVKADANSVLPTSLRPRSSGVRVLARKNTAQSTSTGSPNSVRANRKSVKMKKSQSEAQVQLSPQQESDGEQQSRRSALSSSEAEDEDTSWKPLPEKAKVQSFGRGGKTWSVSPKSRKSSSGGGRDQEQTATSAGTGRSRRRTGPPGTDLELVLEAFLHLCDQFRESAESKSIKDLIDLFSSNVEEQLMEKIMLFKDLKVLKRENTKVASLIRSKTHRLLEAKNELMRQERRVLLLQKEKSELTLKLSDLRRSHHFLCDLRQLSQQHVDQQHVDQQHVDQQHSDQQHVDQQQLEETYGASSLAALVLEAKHVQTTEQQLRSINQRMEKRLEHSRDRKQV</sequence>
<evidence type="ECO:0000256" key="4">
    <source>
        <dbReference type="ARBA" id="ARBA00016402"/>
    </source>
</evidence>
<dbReference type="FunCoup" id="A0A3P8WY52">
    <property type="interactions" value="642"/>
</dbReference>
<dbReference type="GO" id="GO:0000775">
    <property type="term" value="C:chromosome, centromeric region"/>
    <property type="evidence" value="ECO:0007669"/>
    <property type="project" value="UniProtKB-SubCell"/>
</dbReference>
<dbReference type="OrthoDB" id="8959258at2759"/>
<name>A0A3P8WY52_CYNSE</name>
<protein>
    <recommendedName>
        <fullName evidence="4">Centromere protein U</fullName>
    </recommendedName>
    <alternativeName>
        <fullName evidence="9">MLF1-interacting protein</fullName>
    </alternativeName>
</protein>
<reference evidence="12" key="2">
    <citation type="submission" date="2025-08" db="UniProtKB">
        <authorList>
            <consortium name="Ensembl"/>
        </authorList>
    </citation>
    <scope>IDENTIFICATION</scope>
</reference>
<keyword evidence="13" id="KW-1185">Reference proteome</keyword>
<dbReference type="GO" id="GO:0005634">
    <property type="term" value="C:nucleus"/>
    <property type="evidence" value="ECO:0007669"/>
    <property type="project" value="UniProtKB-SubCell"/>
</dbReference>
<dbReference type="Proteomes" id="UP000265120">
    <property type="component" value="Chromosome 15"/>
</dbReference>
<dbReference type="GeneID" id="103391462"/>
<evidence type="ECO:0000256" key="1">
    <source>
        <dbReference type="ARBA" id="ARBA00004123"/>
    </source>
</evidence>
<organism evidence="12 13">
    <name type="scientific">Cynoglossus semilaevis</name>
    <name type="common">Tongue sole</name>
    <dbReference type="NCBI Taxonomy" id="244447"/>
    <lineage>
        <taxon>Eukaryota</taxon>
        <taxon>Metazoa</taxon>
        <taxon>Chordata</taxon>
        <taxon>Craniata</taxon>
        <taxon>Vertebrata</taxon>
        <taxon>Euteleostomi</taxon>
        <taxon>Actinopterygii</taxon>
        <taxon>Neopterygii</taxon>
        <taxon>Teleostei</taxon>
        <taxon>Neoteleostei</taxon>
        <taxon>Acanthomorphata</taxon>
        <taxon>Carangaria</taxon>
        <taxon>Pleuronectiformes</taxon>
        <taxon>Pleuronectoidei</taxon>
        <taxon>Cynoglossidae</taxon>
        <taxon>Cynoglossinae</taxon>
        <taxon>Cynoglossus</taxon>
    </lineage>
</organism>
<keyword evidence="5" id="KW-0158">Chromosome</keyword>
<proteinExistence type="inferred from homology"/>
<evidence type="ECO:0000313" key="13">
    <source>
        <dbReference type="Proteomes" id="UP000265120"/>
    </source>
</evidence>
<evidence type="ECO:0000256" key="3">
    <source>
        <dbReference type="ARBA" id="ARBA00010440"/>
    </source>
</evidence>
<dbReference type="OMA" id="FCQQYGE"/>
<feature type="compositionally biased region" description="Basic and acidic residues" evidence="11">
    <location>
        <begin position="367"/>
        <end position="385"/>
    </location>
</feature>
<feature type="coiled-coil region" evidence="10">
    <location>
        <begin position="310"/>
        <end position="344"/>
    </location>
</feature>
<reference evidence="12 13" key="1">
    <citation type="journal article" date="2014" name="Nat. Genet.">
        <title>Whole-genome sequence of a flatfish provides insights into ZW sex chromosome evolution and adaptation to a benthic lifestyle.</title>
        <authorList>
            <person name="Chen S."/>
            <person name="Zhang G."/>
            <person name="Shao C."/>
            <person name="Huang Q."/>
            <person name="Liu G."/>
            <person name="Zhang P."/>
            <person name="Song W."/>
            <person name="An N."/>
            <person name="Chalopin D."/>
            <person name="Volff J.N."/>
            <person name="Hong Y."/>
            <person name="Li Q."/>
            <person name="Sha Z."/>
            <person name="Zhou H."/>
            <person name="Xie M."/>
            <person name="Yu Q."/>
            <person name="Liu Y."/>
            <person name="Xiang H."/>
            <person name="Wang N."/>
            <person name="Wu K."/>
            <person name="Yang C."/>
            <person name="Zhou Q."/>
            <person name="Liao X."/>
            <person name="Yang L."/>
            <person name="Hu Q."/>
            <person name="Zhang J."/>
            <person name="Meng L."/>
            <person name="Jin L."/>
            <person name="Tian Y."/>
            <person name="Lian J."/>
            <person name="Yang J."/>
            <person name="Miao G."/>
            <person name="Liu S."/>
            <person name="Liang Z."/>
            <person name="Yan F."/>
            <person name="Li Y."/>
            <person name="Sun B."/>
            <person name="Zhang H."/>
            <person name="Zhang J."/>
            <person name="Zhu Y."/>
            <person name="Du M."/>
            <person name="Zhao Y."/>
            <person name="Schartl M."/>
            <person name="Tang Q."/>
            <person name="Wang J."/>
        </authorList>
    </citation>
    <scope>NUCLEOTIDE SEQUENCE</scope>
</reference>
<feature type="compositionally biased region" description="Polar residues" evidence="11">
    <location>
        <begin position="154"/>
        <end position="165"/>
    </location>
</feature>
<keyword evidence="6 10" id="KW-0175">Coiled coil</keyword>
<dbReference type="GeneTree" id="ENSGT00390000015511"/>
<evidence type="ECO:0000256" key="11">
    <source>
        <dbReference type="SAM" id="MobiDB-lite"/>
    </source>
</evidence>
<evidence type="ECO:0000256" key="10">
    <source>
        <dbReference type="SAM" id="Coils"/>
    </source>
</evidence>
<evidence type="ECO:0000256" key="8">
    <source>
        <dbReference type="ARBA" id="ARBA00023328"/>
    </source>
</evidence>
<dbReference type="KEGG" id="csem:103391462"/>
<dbReference type="RefSeq" id="XP_008325955.1">
    <property type="nucleotide sequence ID" value="XM_008327733.3"/>
</dbReference>
<comment type="subcellular location">
    <subcellularLocation>
        <location evidence="2">Chromosome</location>
        <location evidence="2">Centromere</location>
    </subcellularLocation>
    <subcellularLocation>
        <location evidence="1">Nucleus</location>
    </subcellularLocation>
</comment>
<dbReference type="InParanoid" id="A0A3P8WY52"/>
<accession>A0A3P8WY52</accession>
<evidence type="ECO:0000256" key="6">
    <source>
        <dbReference type="ARBA" id="ARBA00023054"/>
    </source>
</evidence>
<dbReference type="STRING" id="244447.ENSCSEP00000031507"/>
<dbReference type="PANTHER" id="PTHR32222">
    <property type="entry name" value="CENTROMERE PROTEIN U"/>
    <property type="match status" value="1"/>
</dbReference>
<evidence type="ECO:0000256" key="2">
    <source>
        <dbReference type="ARBA" id="ARBA00004584"/>
    </source>
</evidence>
<keyword evidence="8" id="KW-0137">Centromere</keyword>
<feature type="compositionally biased region" description="Polar residues" evidence="11">
    <location>
        <begin position="127"/>
        <end position="141"/>
    </location>
</feature>
<reference evidence="12" key="3">
    <citation type="submission" date="2025-09" db="UniProtKB">
        <authorList>
            <consortium name="Ensembl"/>
        </authorList>
    </citation>
    <scope>IDENTIFICATION</scope>
</reference>
<comment type="similarity">
    <text evidence="3">Belongs to the CENP-U/AME1 family.</text>
</comment>
<keyword evidence="7" id="KW-0539">Nucleus</keyword>
<evidence type="ECO:0000256" key="7">
    <source>
        <dbReference type="ARBA" id="ARBA00023242"/>
    </source>
</evidence>
<evidence type="ECO:0000256" key="9">
    <source>
        <dbReference type="ARBA" id="ARBA00031456"/>
    </source>
</evidence>
<dbReference type="PANTHER" id="PTHR32222:SF1">
    <property type="entry name" value="CENTROMERE PROTEIN U"/>
    <property type="match status" value="1"/>
</dbReference>
<dbReference type="CTD" id="79682"/>